<dbReference type="InterPro" id="IPR037401">
    <property type="entry name" value="SnoaL-like"/>
</dbReference>
<dbReference type="Pfam" id="PF12680">
    <property type="entry name" value="SnoaL_2"/>
    <property type="match status" value="1"/>
</dbReference>
<dbReference type="PANTHER" id="PTHR38436">
    <property type="entry name" value="POLYKETIDE CYCLASE SNOAL-LIKE DOMAIN"/>
    <property type="match status" value="1"/>
</dbReference>
<dbReference type="Gene3D" id="3.10.450.50">
    <property type="match status" value="1"/>
</dbReference>
<protein>
    <submittedName>
        <fullName evidence="2">Ester cyclase</fullName>
    </submittedName>
</protein>
<reference evidence="3" key="1">
    <citation type="journal article" date="2019" name="Int. J. Syst. Evol. Microbiol.">
        <title>The Global Catalogue of Microorganisms (GCM) 10K type strain sequencing project: providing services to taxonomists for standard genome sequencing and annotation.</title>
        <authorList>
            <consortium name="The Broad Institute Genomics Platform"/>
            <consortium name="The Broad Institute Genome Sequencing Center for Infectious Disease"/>
            <person name="Wu L."/>
            <person name="Ma J."/>
        </authorList>
    </citation>
    <scope>NUCLEOTIDE SEQUENCE [LARGE SCALE GENOMIC DNA]</scope>
    <source>
        <strain evidence="3">CGMCC 4.7396</strain>
    </source>
</reference>
<gene>
    <name evidence="2" type="ORF">ACFO8M_09745</name>
</gene>
<dbReference type="InterPro" id="IPR032710">
    <property type="entry name" value="NTF2-like_dom_sf"/>
</dbReference>
<dbReference type="InterPro" id="IPR009959">
    <property type="entry name" value="Cyclase_SnoaL-like"/>
</dbReference>
<dbReference type="Proteomes" id="UP001595712">
    <property type="component" value="Unassembled WGS sequence"/>
</dbReference>
<organism evidence="2 3">
    <name type="scientific">Glycomyces rhizosphaerae</name>
    <dbReference type="NCBI Taxonomy" id="2054422"/>
    <lineage>
        <taxon>Bacteria</taxon>
        <taxon>Bacillati</taxon>
        <taxon>Actinomycetota</taxon>
        <taxon>Actinomycetes</taxon>
        <taxon>Glycomycetales</taxon>
        <taxon>Glycomycetaceae</taxon>
        <taxon>Glycomyces</taxon>
    </lineage>
</organism>
<feature type="domain" description="SnoaL-like" evidence="1">
    <location>
        <begin position="14"/>
        <end position="123"/>
    </location>
</feature>
<dbReference type="RefSeq" id="WP_387973995.1">
    <property type="nucleotide sequence ID" value="NZ_JBHRWO010000010.1"/>
</dbReference>
<evidence type="ECO:0000259" key="1">
    <source>
        <dbReference type="Pfam" id="PF12680"/>
    </source>
</evidence>
<dbReference type="PANTHER" id="PTHR38436:SF1">
    <property type="entry name" value="ESTER CYCLASE"/>
    <property type="match status" value="1"/>
</dbReference>
<accession>A0ABV7Q0J0</accession>
<comment type="caution">
    <text evidence="2">The sequence shown here is derived from an EMBL/GenBank/DDBJ whole genome shotgun (WGS) entry which is preliminary data.</text>
</comment>
<sequence>MNQARDVLDRLTNTAIEQHDLDGAMSLYAEDAVVMTPDAGVLHGRDEITAYWHDLMDAFPDGHYEHISRMEADGKAVDEGYFEGTNTVEMKTPTGETIPATGKRVKLRSCDIATVKDGMITEHHLYFDEGEFMRQLGLTPPPS</sequence>
<dbReference type="EMBL" id="JBHRWO010000010">
    <property type="protein sequence ID" value="MFC3492768.1"/>
    <property type="molecule type" value="Genomic_DNA"/>
</dbReference>
<keyword evidence="3" id="KW-1185">Reference proteome</keyword>
<name>A0ABV7Q0J0_9ACTN</name>
<dbReference type="SUPFAM" id="SSF54427">
    <property type="entry name" value="NTF2-like"/>
    <property type="match status" value="1"/>
</dbReference>
<evidence type="ECO:0000313" key="3">
    <source>
        <dbReference type="Proteomes" id="UP001595712"/>
    </source>
</evidence>
<evidence type="ECO:0000313" key="2">
    <source>
        <dbReference type="EMBL" id="MFC3492768.1"/>
    </source>
</evidence>
<proteinExistence type="predicted"/>